<name>A0A915ZRW7_9GLOM</name>
<evidence type="ECO:0000313" key="4">
    <source>
        <dbReference type="EMBL" id="CAB5388616.1"/>
    </source>
</evidence>
<reference evidence="4" key="1">
    <citation type="submission" date="2020-05" db="EMBL/GenBank/DDBJ databases">
        <authorList>
            <person name="Rincon C."/>
            <person name="Sanders R I."/>
            <person name="Robbins C."/>
            <person name="Chaturvedi A."/>
        </authorList>
    </citation>
    <scope>NUCLEOTIDE SEQUENCE</scope>
    <source>
        <strain evidence="4">CHB12</strain>
    </source>
</reference>
<comment type="caution">
    <text evidence="4">The sequence shown here is derived from an EMBL/GenBank/DDBJ whole genome shotgun (WGS) entry which is preliminary data.</text>
</comment>
<feature type="domain" description="DUF7431" evidence="3">
    <location>
        <begin position="372"/>
        <end position="618"/>
    </location>
</feature>
<feature type="compositionally biased region" description="Basic and acidic residues" evidence="1">
    <location>
        <begin position="719"/>
        <end position="730"/>
    </location>
</feature>
<accession>A0A915ZRW7</accession>
<protein>
    <recommendedName>
        <fullName evidence="6">MACPF domain-containing protein</fullName>
    </recommendedName>
</protein>
<evidence type="ECO:0008006" key="6">
    <source>
        <dbReference type="Google" id="ProtNLM"/>
    </source>
</evidence>
<proteinExistence type="predicted"/>
<dbReference type="Pfam" id="PF24209">
    <property type="entry name" value="DUF7431"/>
    <property type="match status" value="1"/>
</dbReference>
<dbReference type="InterPro" id="IPR055854">
    <property type="entry name" value="DUF7431"/>
</dbReference>
<dbReference type="OrthoDB" id="2447036at2759"/>
<dbReference type="VEuPathDB" id="FungiDB:RhiirFUN_005062"/>
<dbReference type="InterPro" id="IPR020864">
    <property type="entry name" value="MACPF"/>
</dbReference>
<evidence type="ECO:0000259" key="2">
    <source>
        <dbReference type="Pfam" id="PF01823"/>
    </source>
</evidence>
<gene>
    <name evidence="4" type="ORF">CHRIB12_LOCUS20674</name>
</gene>
<sequence length="785" mass="91909">MSINLGGLFSKNDKNITLKIINSQKSAYEVHLNLYDNLLEVRQYLEKHDIIDDTLSFVRNYSENNDSNIEFSEIPVKFEKKFRLHQIVRKSEDVYILYMMACSKIWKFINDLRKLDYGCTMTSNGIKKAGKRAFEAKNCKLEIGSGTCEEGKFKSESSKDLMMDKNLFFNADINVEYFVKLGIGMSIGASKNKESRVETNYSYRFTNYGKASLKLEHLEATPEFIKVVKNAIESENPEEFKQIIEDYGQFIPTEVILGGRVHYDDFAESVKHSAGNSNKIIGKMNIQILKAKIGKASTTSQGRSNSCSYKYTKVIGGKQPENIRNLNRGDWVSSLDNYEYWDCIEFRNPISIFQFLPEDLHERIIKSFGVKIHYLTTENYNCVFEEFRKPIQYKLNIPFHVKNIIEDKYTDCKIFATVTDKTKSKNDFFTCQVLYPSNGELPSLIIHRVQNSVEIFKRRECKLKIGWMVIGYYRDFNFDFNTQINILKNDFNTLIEYDSKVPICLGIPVLSEYPTNESIIIGYYYYVQEESNEYNKIRACTFAYCLEDNRLVELPKFTFYTLKITNYHIHSACNTIPLEETKYSNFNTKSPKFVSIYSKEQTNCVFLKQRNGQIRIKNFGNSIDKTKLSVKCAFFDPFIRENSIQEDSIQEQSKLDKRTTKYDSLDKIAAFDNQQMEDKDDIINKLQQQTEKLERKLNEETRKYQVSQVKLDVEKSSKLREEKSELNEEKSELDEETIEHQDFKEKFTALNDQLITKDNHINKFRQQAEKLERQLNEETGKNRKK</sequence>
<dbReference type="EMBL" id="CAGKOT010000062">
    <property type="protein sequence ID" value="CAB5388616.1"/>
    <property type="molecule type" value="Genomic_DNA"/>
</dbReference>
<evidence type="ECO:0000259" key="3">
    <source>
        <dbReference type="Pfam" id="PF24209"/>
    </source>
</evidence>
<evidence type="ECO:0000313" key="5">
    <source>
        <dbReference type="Proteomes" id="UP000684084"/>
    </source>
</evidence>
<dbReference type="Pfam" id="PF01823">
    <property type="entry name" value="MACPF"/>
    <property type="match status" value="1"/>
</dbReference>
<evidence type="ECO:0000256" key="1">
    <source>
        <dbReference type="SAM" id="MobiDB-lite"/>
    </source>
</evidence>
<feature type="region of interest" description="Disordered" evidence="1">
    <location>
        <begin position="719"/>
        <end position="739"/>
    </location>
</feature>
<dbReference type="AlphaFoldDB" id="A0A915ZRW7"/>
<feature type="domain" description="MACPF" evidence="2">
    <location>
        <begin position="211"/>
        <end position="337"/>
    </location>
</feature>
<organism evidence="4 5">
    <name type="scientific">Rhizophagus irregularis</name>
    <dbReference type="NCBI Taxonomy" id="588596"/>
    <lineage>
        <taxon>Eukaryota</taxon>
        <taxon>Fungi</taxon>
        <taxon>Fungi incertae sedis</taxon>
        <taxon>Mucoromycota</taxon>
        <taxon>Glomeromycotina</taxon>
        <taxon>Glomeromycetes</taxon>
        <taxon>Glomerales</taxon>
        <taxon>Glomeraceae</taxon>
        <taxon>Rhizophagus</taxon>
    </lineage>
</organism>
<dbReference type="Proteomes" id="UP000684084">
    <property type="component" value="Unassembled WGS sequence"/>
</dbReference>